<dbReference type="PRINTS" id="PR01217">
    <property type="entry name" value="PRICHEXTENSN"/>
</dbReference>
<accession>K7EZ08</accession>
<reference evidence="3" key="2">
    <citation type="journal article" date="2013" name="Nat. Genet.">
        <title>The draft genomes of soft-shell turtle and green sea turtle yield insights into the development and evolution of the turtle-specific body plan.</title>
        <authorList>
            <person name="Wang Z."/>
            <person name="Pascual-Anaya J."/>
            <person name="Zadissa A."/>
            <person name="Li W."/>
            <person name="Niimura Y."/>
            <person name="Huang Z."/>
            <person name="Li C."/>
            <person name="White S."/>
            <person name="Xiong Z."/>
            <person name="Fang D."/>
            <person name="Wang B."/>
            <person name="Ming Y."/>
            <person name="Chen Y."/>
            <person name="Zheng Y."/>
            <person name="Kuraku S."/>
            <person name="Pignatelli M."/>
            <person name="Herrero J."/>
            <person name="Beal K."/>
            <person name="Nozawa M."/>
            <person name="Li Q."/>
            <person name="Wang J."/>
            <person name="Zhang H."/>
            <person name="Yu L."/>
            <person name="Shigenobu S."/>
            <person name="Wang J."/>
            <person name="Liu J."/>
            <person name="Flicek P."/>
            <person name="Searle S."/>
            <person name="Wang J."/>
            <person name="Kuratani S."/>
            <person name="Yin Y."/>
            <person name="Aken B."/>
            <person name="Zhang G."/>
            <person name="Irie N."/>
        </authorList>
    </citation>
    <scope>NUCLEOTIDE SEQUENCE [LARGE SCALE GENOMIC DNA]</scope>
    <source>
        <strain evidence="3">Daiwa-1</strain>
    </source>
</reference>
<keyword evidence="3" id="KW-1185">Reference proteome</keyword>
<reference evidence="3" key="1">
    <citation type="submission" date="2011-10" db="EMBL/GenBank/DDBJ databases">
        <authorList>
            <consortium name="Soft-shell Turtle Genome Consortium"/>
        </authorList>
    </citation>
    <scope>NUCLEOTIDE SEQUENCE [LARGE SCALE GENOMIC DNA]</scope>
    <source>
        <strain evidence="3">Daiwa-1</strain>
    </source>
</reference>
<sequence length="281" mass="29127">FIPPLCSPCCASDQPHFPQPPLGQPVLPPSSSQSAPLLLPWPVPLPASSPPSSSRFSHPTHIFPSQLPAANLTPPGSPASTSPPISPACPDSPIQFCFRWPALPSSSPQNPLAPAPSLSPAPFWCLLFPSFSLIPTPSTVSAPFPSCPSVPSHTICSILTFLMPPFFQAFSQHLFLQPPAPFPSPSITLSPLPLTPPLLPLPSWSALGPLAFVFLSCTLSLGASPAPAPSPLLAAAAARAGSHLLLPCCGPRSPSPEPARPRHVPPAGFKTPSRDVTGPSS</sequence>
<protein>
    <submittedName>
        <fullName evidence="2">Uncharacterized protein</fullName>
    </submittedName>
</protein>
<feature type="region of interest" description="Disordered" evidence="1">
    <location>
        <begin position="249"/>
        <end position="281"/>
    </location>
</feature>
<organism evidence="2 3">
    <name type="scientific">Pelodiscus sinensis</name>
    <name type="common">Chinese softshell turtle</name>
    <name type="synonym">Trionyx sinensis</name>
    <dbReference type="NCBI Taxonomy" id="13735"/>
    <lineage>
        <taxon>Eukaryota</taxon>
        <taxon>Metazoa</taxon>
        <taxon>Chordata</taxon>
        <taxon>Craniata</taxon>
        <taxon>Vertebrata</taxon>
        <taxon>Euteleostomi</taxon>
        <taxon>Archelosauria</taxon>
        <taxon>Testudinata</taxon>
        <taxon>Testudines</taxon>
        <taxon>Cryptodira</taxon>
        <taxon>Trionychia</taxon>
        <taxon>Trionychidae</taxon>
        <taxon>Pelodiscus</taxon>
    </lineage>
</organism>
<reference evidence="2" key="3">
    <citation type="submission" date="2025-08" db="UniProtKB">
        <authorList>
            <consortium name="Ensembl"/>
        </authorList>
    </citation>
    <scope>IDENTIFICATION</scope>
</reference>
<dbReference type="Proteomes" id="UP000007267">
    <property type="component" value="Unassembled WGS sequence"/>
</dbReference>
<reference evidence="2" key="4">
    <citation type="submission" date="2025-09" db="UniProtKB">
        <authorList>
            <consortium name="Ensembl"/>
        </authorList>
    </citation>
    <scope>IDENTIFICATION</scope>
</reference>
<dbReference type="EMBL" id="AGCU01076145">
    <property type="status" value="NOT_ANNOTATED_CDS"/>
    <property type="molecule type" value="Genomic_DNA"/>
</dbReference>
<proteinExistence type="predicted"/>
<dbReference type="STRING" id="13735.ENSPSIP00000001018"/>
<dbReference type="HOGENOM" id="CLU_992251_0_0_1"/>
<evidence type="ECO:0000313" key="2">
    <source>
        <dbReference type="Ensembl" id="ENSPSIP00000001018.1"/>
    </source>
</evidence>
<dbReference type="AlphaFoldDB" id="K7EZ08"/>
<evidence type="ECO:0000256" key="1">
    <source>
        <dbReference type="SAM" id="MobiDB-lite"/>
    </source>
</evidence>
<dbReference type="Ensembl" id="ENSPSIT00000001020.1">
    <property type="protein sequence ID" value="ENSPSIP00000001018.1"/>
    <property type="gene ID" value="ENSPSIG00000001021.1"/>
</dbReference>
<name>K7EZ08_PELSI</name>
<evidence type="ECO:0000313" key="3">
    <source>
        <dbReference type="Proteomes" id="UP000007267"/>
    </source>
</evidence>